<reference evidence="1 2" key="1">
    <citation type="journal article" date="2012" name="J. Bacteriol.">
        <title>Complete genome sequence of phototrophic betaproteobacterium Rubrivivax gelatinosus IL144.</title>
        <authorList>
            <person name="Nagashima S."/>
            <person name="Kamimura A."/>
            <person name="Shimizu T."/>
            <person name="Nakamura-isaki S."/>
            <person name="Aono E."/>
            <person name="Sakamoto K."/>
            <person name="Ichikawa N."/>
            <person name="Nakazawa H."/>
            <person name="Sekine M."/>
            <person name="Yamazaki S."/>
            <person name="Fujita N."/>
            <person name="Shimada K."/>
            <person name="Hanada S."/>
            <person name="Nagashima K.V.P."/>
        </authorList>
    </citation>
    <scope>NUCLEOTIDE SEQUENCE [LARGE SCALE GENOMIC DNA]</scope>
    <source>
        <strain evidence="2">NBRC 100245 / IL144</strain>
    </source>
</reference>
<evidence type="ECO:0000313" key="1">
    <source>
        <dbReference type="EMBL" id="BAL94140.1"/>
    </source>
</evidence>
<dbReference type="GO" id="GO:0015627">
    <property type="term" value="C:type II protein secretion system complex"/>
    <property type="evidence" value="ECO:0007669"/>
    <property type="project" value="InterPro"/>
</dbReference>
<proteinExistence type="predicted"/>
<evidence type="ECO:0000313" key="2">
    <source>
        <dbReference type="Proteomes" id="UP000007883"/>
    </source>
</evidence>
<dbReference type="eggNOG" id="COG3149">
    <property type="taxonomic scope" value="Bacteria"/>
</dbReference>
<dbReference type="HOGENOM" id="CLU_127473_0_0_4"/>
<organism evidence="1 2">
    <name type="scientific">Rubrivivax gelatinosus (strain NBRC 100245 / IL144)</name>
    <dbReference type="NCBI Taxonomy" id="983917"/>
    <lineage>
        <taxon>Bacteria</taxon>
        <taxon>Pseudomonadati</taxon>
        <taxon>Pseudomonadota</taxon>
        <taxon>Betaproteobacteria</taxon>
        <taxon>Burkholderiales</taxon>
        <taxon>Sphaerotilaceae</taxon>
        <taxon>Rubrivivax</taxon>
    </lineage>
</organism>
<dbReference type="Proteomes" id="UP000007883">
    <property type="component" value="Chromosome"/>
</dbReference>
<dbReference type="GO" id="GO:0015628">
    <property type="term" value="P:protein secretion by the type II secretion system"/>
    <property type="evidence" value="ECO:0007669"/>
    <property type="project" value="InterPro"/>
</dbReference>
<dbReference type="RefSeq" id="WP_014427014.1">
    <property type="nucleotide sequence ID" value="NC_017075.1"/>
</dbReference>
<dbReference type="EMBL" id="AP012320">
    <property type="protein sequence ID" value="BAL94140.1"/>
    <property type="molecule type" value="Genomic_DNA"/>
</dbReference>
<name>I0HMA3_RUBGI</name>
<dbReference type="PATRIC" id="fig|983917.3.peg.778"/>
<dbReference type="AlphaFoldDB" id="I0HMA3"/>
<dbReference type="InterPro" id="IPR007690">
    <property type="entry name" value="T2SS_GspM"/>
</dbReference>
<gene>
    <name evidence="1" type="primary">gspM</name>
    <name evidence="1" type="ordered locus">RGE_07970</name>
</gene>
<dbReference type="KEGG" id="rge:RGE_07970"/>
<sequence>MNAARLAPLKVWWARLAPRERVLVAAATTVVLLYLVFAVAVQPAWRTLNAAPAKLEALDTELQAMGRLAAEARELRAAPPVNAEQAAAALRAASERLGPQGKLSLQGERAVLTLDNAGTAELQAWLAEVRSGARARPVEATLTRGATGYSGTIVVALGGAV</sequence>
<protein>
    <submittedName>
        <fullName evidence="1">Putative general secretion pathway protein M GspM</fullName>
    </submittedName>
</protein>
<accession>I0HMA3</accession>
<dbReference type="Pfam" id="PF04612">
    <property type="entry name" value="T2SSM"/>
    <property type="match status" value="1"/>
</dbReference>
<dbReference type="STRING" id="983917.RGE_07970"/>
<keyword evidence="2" id="KW-1185">Reference proteome</keyword>